<accession>A0ACC1HSC6</accession>
<keyword evidence="2" id="KW-1185">Reference proteome</keyword>
<proteinExistence type="predicted"/>
<organism evidence="1 2">
    <name type="scientific">Spiromyces aspiralis</name>
    <dbReference type="NCBI Taxonomy" id="68401"/>
    <lineage>
        <taxon>Eukaryota</taxon>
        <taxon>Fungi</taxon>
        <taxon>Fungi incertae sedis</taxon>
        <taxon>Zoopagomycota</taxon>
        <taxon>Kickxellomycotina</taxon>
        <taxon>Kickxellomycetes</taxon>
        <taxon>Kickxellales</taxon>
        <taxon>Kickxellaceae</taxon>
        <taxon>Spiromyces</taxon>
    </lineage>
</organism>
<gene>
    <name evidence="1" type="ORF">EV182_004488</name>
</gene>
<reference evidence="1" key="1">
    <citation type="submission" date="2022-06" db="EMBL/GenBank/DDBJ databases">
        <title>Phylogenomic reconstructions and comparative analyses of Kickxellomycotina fungi.</title>
        <authorList>
            <person name="Reynolds N.K."/>
            <person name="Stajich J.E."/>
            <person name="Barry K."/>
            <person name="Grigoriev I.V."/>
            <person name="Crous P."/>
            <person name="Smith M.E."/>
        </authorList>
    </citation>
    <scope>NUCLEOTIDE SEQUENCE</scope>
    <source>
        <strain evidence="1">RSA 2271</strain>
    </source>
</reference>
<dbReference type="Proteomes" id="UP001145114">
    <property type="component" value="Unassembled WGS sequence"/>
</dbReference>
<sequence length="318" mass="34472">MADTQVASNVTPAEITSSVDNATATNVAGATPEAKSPAKIFLGNLPEDTSEESLKKVFEGICDVENTRIIERKRRGIRYAFVTPKDKSQIDSIVEKLGKLKLGENEIRVEAASAEPTNRAPQPRRRGFVRARNPRGGRRVARVDQGEDGLELDEGILNQEGGSESNENGVGAEGRKPSERRAARPRLRGRNRRHSRTARLVRAKGDKIDTQVYVDWPIAKDASEKPTEEQIKAAFEGFEVTEVAVRNRCAFLTVPNAEVRDAIVNKFASSTARAGNIPLKVDFAYTLKKSSGAAPSAEPKAASSDEVPASAVPAQTNV</sequence>
<evidence type="ECO:0000313" key="2">
    <source>
        <dbReference type="Proteomes" id="UP001145114"/>
    </source>
</evidence>
<comment type="caution">
    <text evidence="1">The sequence shown here is derived from an EMBL/GenBank/DDBJ whole genome shotgun (WGS) entry which is preliminary data.</text>
</comment>
<evidence type="ECO:0000313" key="1">
    <source>
        <dbReference type="EMBL" id="KAJ1678236.1"/>
    </source>
</evidence>
<dbReference type="EMBL" id="JAMZIH010001386">
    <property type="protein sequence ID" value="KAJ1678236.1"/>
    <property type="molecule type" value="Genomic_DNA"/>
</dbReference>
<name>A0ACC1HSC6_9FUNG</name>
<protein>
    <submittedName>
        <fullName evidence="1">Uncharacterized protein</fullName>
    </submittedName>
</protein>